<evidence type="ECO:0000313" key="1">
    <source>
        <dbReference type="EnsemblMetazoa" id="GPPI012502-PA"/>
    </source>
</evidence>
<protein>
    <submittedName>
        <fullName evidence="1">Uncharacterized protein</fullName>
    </submittedName>
</protein>
<organism evidence="1 2">
    <name type="scientific">Glossina palpalis gambiensis</name>
    <dbReference type="NCBI Taxonomy" id="67801"/>
    <lineage>
        <taxon>Eukaryota</taxon>
        <taxon>Metazoa</taxon>
        <taxon>Ecdysozoa</taxon>
        <taxon>Arthropoda</taxon>
        <taxon>Hexapoda</taxon>
        <taxon>Insecta</taxon>
        <taxon>Pterygota</taxon>
        <taxon>Neoptera</taxon>
        <taxon>Endopterygota</taxon>
        <taxon>Diptera</taxon>
        <taxon>Brachycera</taxon>
        <taxon>Muscomorpha</taxon>
        <taxon>Hippoboscoidea</taxon>
        <taxon>Glossinidae</taxon>
        <taxon>Glossina</taxon>
    </lineage>
</organism>
<proteinExistence type="predicted"/>
<accession>A0A1B0AY04</accession>
<reference evidence="2" key="1">
    <citation type="submission" date="2015-01" db="EMBL/GenBank/DDBJ databases">
        <authorList>
            <person name="Aksoy S."/>
            <person name="Warren W."/>
            <person name="Wilson R.K."/>
        </authorList>
    </citation>
    <scope>NUCLEOTIDE SEQUENCE [LARGE SCALE GENOMIC DNA]</scope>
    <source>
        <strain evidence="2">IAEA</strain>
    </source>
</reference>
<dbReference type="VEuPathDB" id="VectorBase:GPPI012502"/>
<reference evidence="1" key="2">
    <citation type="submission" date="2020-05" db="UniProtKB">
        <authorList>
            <consortium name="EnsemblMetazoa"/>
        </authorList>
    </citation>
    <scope>IDENTIFICATION</scope>
    <source>
        <strain evidence="1">IAEA</strain>
    </source>
</reference>
<evidence type="ECO:0000313" key="2">
    <source>
        <dbReference type="Proteomes" id="UP000092460"/>
    </source>
</evidence>
<dbReference type="AlphaFoldDB" id="A0A1B0AY04"/>
<dbReference type="EnsemblMetazoa" id="GPPI012502-RA">
    <property type="protein sequence ID" value="GPPI012502-PA"/>
    <property type="gene ID" value="GPPI012502"/>
</dbReference>
<dbReference type="Proteomes" id="UP000092460">
    <property type="component" value="Unassembled WGS sequence"/>
</dbReference>
<name>A0A1B0AY04_9MUSC</name>
<keyword evidence="2" id="KW-1185">Reference proteome</keyword>
<sequence length="88" mass="10321">MVMTTPKPLRNDHNNYKCAQYDYQFVKLCPAVLLVRLSLVVFIGRQKSVENYRPKRKTHEKLLQTENLSLAKLLPPHEYFPVTARAYS</sequence>
<dbReference type="EMBL" id="JXJN01005477">
    <property type="status" value="NOT_ANNOTATED_CDS"/>
    <property type="molecule type" value="Genomic_DNA"/>
</dbReference>